<accession>E2A686</accession>
<name>E2A686_CAMFO</name>
<evidence type="ECO:0000256" key="1">
    <source>
        <dbReference type="SAM" id="MobiDB-lite"/>
    </source>
</evidence>
<dbReference type="Proteomes" id="UP000000311">
    <property type="component" value="Unassembled WGS sequence"/>
</dbReference>
<gene>
    <name evidence="2" type="ORF">EAG_03235</name>
</gene>
<proteinExistence type="predicted"/>
<dbReference type="AlphaFoldDB" id="E2A686"/>
<evidence type="ECO:0000313" key="3">
    <source>
        <dbReference type="Proteomes" id="UP000000311"/>
    </source>
</evidence>
<protein>
    <submittedName>
        <fullName evidence="2">Uncharacterized protein</fullName>
    </submittedName>
</protein>
<dbReference type="InParanoid" id="E2A686"/>
<sequence>MPAAYESLYRADDEDDDDDDTIIIIIIIKSRADSGIYADPPDGNRHLDPDQPRFANTLNDIVRDPGSPNDQISVLIRVRIVESSSLSQNRPIRHARGYIRSSVQAAEGRQEDEEAKEEDEDEKVEEKEAGVEVTRREQAAPRRRKDFLGARSNEDGRETCVCNSAWLPSRMSDGGHAV</sequence>
<reference evidence="2 3" key="1">
    <citation type="journal article" date="2010" name="Science">
        <title>Genomic comparison of the ants Camponotus floridanus and Harpegnathos saltator.</title>
        <authorList>
            <person name="Bonasio R."/>
            <person name="Zhang G."/>
            <person name="Ye C."/>
            <person name="Mutti N.S."/>
            <person name="Fang X."/>
            <person name="Qin N."/>
            <person name="Donahue G."/>
            <person name="Yang P."/>
            <person name="Li Q."/>
            <person name="Li C."/>
            <person name="Zhang P."/>
            <person name="Huang Z."/>
            <person name="Berger S.L."/>
            <person name="Reinberg D."/>
            <person name="Wang J."/>
            <person name="Liebig J."/>
        </authorList>
    </citation>
    <scope>NUCLEOTIDE SEQUENCE [LARGE SCALE GENOMIC DNA]</scope>
    <source>
        <strain evidence="3">C129</strain>
    </source>
</reference>
<organism evidence="3">
    <name type="scientific">Camponotus floridanus</name>
    <name type="common">Florida carpenter ant</name>
    <dbReference type="NCBI Taxonomy" id="104421"/>
    <lineage>
        <taxon>Eukaryota</taxon>
        <taxon>Metazoa</taxon>
        <taxon>Ecdysozoa</taxon>
        <taxon>Arthropoda</taxon>
        <taxon>Hexapoda</taxon>
        <taxon>Insecta</taxon>
        <taxon>Pterygota</taxon>
        <taxon>Neoptera</taxon>
        <taxon>Endopterygota</taxon>
        <taxon>Hymenoptera</taxon>
        <taxon>Apocrita</taxon>
        <taxon>Aculeata</taxon>
        <taxon>Formicoidea</taxon>
        <taxon>Formicidae</taxon>
        <taxon>Formicinae</taxon>
        <taxon>Camponotus</taxon>
    </lineage>
</organism>
<keyword evidence="3" id="KW-1185">Reference proteome</keyword>
<feature type="compositionally biased region" description="Acidic residues" evidence="1">
    <location>
        <begin position="110"/>
        <end position="123"/>
    </location>
</feature>
<evidence type="ECO:0000313" key="2">
    <source>
        <dbReference type="EMBL" id="EFN71066.1"/>
    </source>
</evidence>
<feature type="compositionally biased region" description="Basic and acidic residues" evidence="1">
    <location>
        <begin position="124"/>
        <end position="158"/>
    </location>
</feature>
<dbReference type="EMBL" id="GL437116">
    <property type="protein sequence ID" value="EFN71066.1"/>
    <property type="molecule type" value="Genomic_DNA"/>
</dbReference>
<feature type="region of interest" description="Disordered" evidence="1">
    <location>
        <begin position="92"/>
        <end position="158"/>
    </location>
</feature>